<feature type="domain" description="DUF7487" evidence="1">
    <location>
        <begin position="147"/>
        <end position="365"/>
    </location>
</feature>
<evidence type="ECO:0000259" key="1">
    <source>
        <dbReference type="Pfam" id="PF24308"/>
    </source>
</evidence>
<proteinExistence type="predicted"/>
<dbReference type="Pfam" id="PF24308">
    <property type="entry name" value="DUF7487"/>
    <property type="match status" value="1"/>
</dbReference>
<organism evidence="2">
    <name type="scientific">viral metagenome</name>
    <dbReference type="NCBI Taxonomy" id="1070528"/>
    <lineage>
        <taxon>unclassified sequences</taxon>
        <taxon>metagenomes</taxon>
        <taxon>organismal metagenomes</taxon>
    </lineage>
</organism>
<protein>
    <recommendedName>
        <fullName evidence="1">DUF7487 domain-containing protein</fullName>
    </recommendedName>
</protein>
<dbReference type="InterPro" id="IPR055910">
    <property type="entry name" value="DUF7487"/>
</dbReference>
<dbReference type="EMBL" id="MN739390">
    <property type="protein sequence ID" value="QHT02150.1"/>
    <property type="molecule type" value="Genomic_DNA"/>
</dbReference>
<evidence type="ECO:0000313" key="2">
    <source>
        <dbReference type="EMBL" id="QHT02150.1"/>
    </source>
</evidence>
<sequence>MTFICDICNKDFPSLYKLNRHKNGKKSCKDKLIINYNSNLLQEICDRDKCKIDYDKIDKYNNNIRIHFICECGKHYQKIFTMMYKVGAICDNCTNMLKEIKKKTTCLDRYGVENPLQSQEVKDKKKQTCLDKYGVEHPLQSQEVKDKSKQTCLDKYGVEYSLQAQEVKDKSKEYFIKTYGVENASQVQENKDKKKKKAVEIYGVENISQSNIIKNKKVEKSFNKYGTEHVLQSQEIKDKSKQTCLDKYGVEYPMQNAEFSEKVSKNAYKSKEYNFLCGNTIQVQGYEPFLLKNLVLEGYTYEDITVKKTEVPEIWYEKNNKQHRYYCDVYIPKINTIYEVKSTWTYKKDIEDIPLKRQACIDKGYLFELFVFDSKGIKHSV</sequence>
<reference evidence="2" key="1">
    <citation type="journal article" date="2020" name="Nature">
        <title>Giant virus diversity and host interactions through global metagenomics.</title>
        <authorList>
            <person name="Schulz F."/>
            <person name="Roux S."/>
            <person name="Paez-Espino D."/>
            <person name="Jungbluth S."/>
            <person name="Walsh D.A."/>
            <person name="Denef V.J."/>
            <person name="McMahon K.D."/>
            <person name="Konstantinidis K.T."/>
            <person name="Eloe-Fadrosh E.A."/>
            <person name="Kyrpides N.C."/>
            <person name="Woyke T."/>
        </authorList>
    </citation>
    <scope>NUCLEOTIDE SEQUENCE</scope>
    <source>
        <strain evidence="2">GVMAG-M-3300020565-3</strain>
    </source>
</reference>
<accession>A0A6C0CE77</accession>
<dbReference type="AlphaFoldDB" id="A0A6C0CE77"/>
<name>A0A6C0CE77_9ZZZZ</name>